<proteinExistence type="predicted"/>
<organism evidence="1 2">
    <name type="scientific">Symbiodinium necroappetens</name>
    <dbReference type="NCBI Taxonomy" id="1628268"/>
    <lineage>
        <taxon>Eukaryota</taxon>
        <taxon>Sar</taxon>
        <taxon>Alveolata</taxon>
        <taxon>Dinophyceae</taxon>
        <taxon>Suessiales</taxon>
        <taxon>Symbiodiniaceae</taxon>
        <taxon>Symbiodinium</taxon>
    </lineage>
</organism>
<gene>
    <name evidence="1" type="ORF">SNEC2469_LOCUS22817</name>
</gene>
<evidence type="ECO:0000313" key="1">
    <source>
        <dbReference type="EMBL" id="CAE7779144.1"/>
    </source>
</evidence>
<protein>
    <submittedName>
        <fullName evidence="1">Uncharacterized protein</fullName>
    </submittedName>
</protein>
<name>A0A812YAL2_9DINO</name>
<dbReference type="EMBL" id="CAJNJA010041919">
    <property type="protein sequence ID" value="CAE7779144.1"/>
    <property type="molecule type" value="Genomic_DNA"/>
</dbReference>
<comment type="caution">
    <text evidence="1">The sequence shown here is derived from an EMBL/GenBank/DDBJ whole genome shotgun (WGS) entry which is preliminary data.</text>
</comment>
<feature type="non-terminal residue" evidence="1">
    <location>
        <position position="1"/>
    </location>
</feature>
<accession>A0A812YAL2</accession>
<sequence>VVINNLGGKGPSRQMKAEEIRYVNVCSYHGHSVDLVIQTPGNYTPGDSSLNALAGAAWQVDPLG</sequence>
<keyword evidence="2" id="KW-1185">Reference proteome</keyword>
<evidence type="ECO:0000313" key="2">
    <source>
        <dbReference type="Proteomes" id="UP000601435"/>
    </source>
</evidence>
<dbReference type="OrthoDB" id="10499565at2759"/>
<dbReference type="AlphaFoldDB" id="A0A812YAL2"/>
<dbReference type="Proteomes" id="UP000601435">
    <property type="component" value="Unassembled WGS sequence"/>
</dbReference>
<reference evidence="1" key="1">
    <citation type="submission" date="2021-02" db="EMBL/GenBank/DDBJ databases">
        <authorList>
            <person name="Dougan E. K."/>
            <person name="Rhodes N."/>
            <person name="Thang M."/>
            <person name="Chan C."/>
        </authorList>
    </citation>
    <scope>NUCLEOTIDE SEQUENCE</scope>
</reference>